<evidence type="ECO:0000256" key="3">
    <source>
        <dbReference type="ARBA" id="ARBA00023004"/>
    </source>
</evidence>
<dbReference type="GO" id="GO:0046872">
    <property type="term" value="F:metal ion binding"/>
    <property type="evidence" value="ECO:0007669"/>
    <property type="project" value="UniProtKB-KW"/>
</dbReference>
<dbReference type="Gene3D" id="1.10.760.10">
    <property type="entry name" value="Cytochrome c-like domain"/>
    <property type="match status" value="1"/>
</dbReference>
<dbReference type="KEGG" id="amol:AMOL_0621"/>
<dbReference type="Proteomes" id="UP000262712">
    <property type="component" value="Chromosome"/>
</dbReference>
<keyword evidence="1 4" id="KW-0349">Heme</keyword>
<accession>A0A2G1DJB5</accession>
<dbReference type="NCBIfam" id="TIGR04485">
    <property type="entry name" value="thiosulf_SoxX"/>
    <property type="match status" value="1"/>
</dbReference>
<name>A0A2G1DJB5_9BACT</name>
<keyword evidence="3 4" id="KW-0408">Iron</keyword>
<keyword evidence="9" id="KW-1185">Reference proteome</keyword>
<feature type="signal peptide" evidence="5">
    <location>
        <begin position="1"/>
        <end position="23"/>
    </location>
</feature>
<evidence type="ECO:0000256" key="2">
    <source>
        <dbReference type="ARBA" id="ARBA00022723"/>
    </source>
</evidence>
<evidence type="ECO:0000256" key="5">
    <source>
        <dbReference type="SAM" id="SignalP"/>
    </source>
</evidence>
<dbReference type="InterPro" id="IPR036909">
    <property type="entry name" value="Cyt_c-like_dom_sf"/>
</dbReference>
<dbReference type="RefSeq" id="WP_099341933.1">
    <property type="nucleotide sequence ID" value="NZ_CP032098.1"/>
</dbReference>
<dbReference type="Pfam" id="PF13442">
    <property type="entry name" value="Cytochrome_CBB3"/>
    <property type="match status" value="1"/>
</dbReference>
<reference evidence="8 9" key="1">
    <citation type="submission" date="2017-09" db="EMBL/GenBank/DDBJ databases">
        <title>Arcobacter canalis sp. nov., a new species isolated from a water canal contaminated with urban sewage.</title>
        <authorList>
            <person name="Perez-Cataluna A."/>
            <person name="Salas-Masso N."/>
            <person name="Figueras M.J."/>
        </authorList>
    </citation>
    <scope>NUCLEOTIDE SEQUENCE [LARGE SCALE GENOMIC DNA]</scope>
    <source>
        <strain evidence="8 9">F98-3</strain>
    </source>
</reference>
<evidence type="ECO:0000313" key="7">
    <source>
        <dbReference type="EMBL" id="AXX91623.1"/>
    </source>
</evidence>
<protein>
    <submittedName>
        <fullName evidence="8">Sulfur oxidation c-type cytochrome SoxX</fullName>
    </submittedName>
    <submittedName>
        <fullName evidence="7">Sulfur oxidation protein SoxXA, monoheme cytochrome c subunit</fullName>
    </submittedName>
</protein>
<dbReference type="SUPFAM" id="SSF46626">
    <property type="entry name" value="Cytochrome c"/>
    <property type="match status" value="1"/>
</dbReference>
<dbReference type="InterPro" id="IPR009056">
    <property type="entry name" value="Cyt_c-like_dom"/>
</dbReference>
<dbReference type="EMBL" id="CP032098">
    <property type="protein sequence ID" value="AXX91623.1"/>
    <property type="molecule type" value="Genomic_DNA"/>
</dbReference>
<dbReference type="Proteomes" id="UP000221222">
    <property type="component" value="Unassembled WGS sequence"/>
</dbReference>
<dbReference type="GO" id="GO:0020037">
    <property type="term" value="F:heme binding"/>
    <property type="evidence" value="ECO:0007669"/>
    <property type="project" value="InterPro"/>
</dbReference>
<keyword evidence="5" id="KW-0732">Signal</keyword>
<evidence type="ECO:0000313" key="9">
    <source>
        <dbReference type="Proteomes" id="UP000221222"/>
    </source>
</evidence>
<dbReference type="PROSITE" id="PS51007">
    <property type="entry name" value="CYTC"/>
    <property type="match status" value="1"/>
</dbReference>
<keyword evidence="2 4" id="KW-0479">Metal-binding</keyword>
<dbReference type="EMBL" id="NXFY01000005">
    <property type="protein sequence ID" value="PHO18582.1"/>
    <property type="molecule type" value="Genomic_DNA"/>
</dbReference>
<dbReference type="AlphaFoldDB" id="A0A2G1DJB5"/>
<dbReference type="GO" id="GO:0009055">
    <property type="term" value="F:electron transfer activity"/>
    <property type="evidence" value="ECO:0007669"/>
    <property type="project" value="InterPro"/>
</dbReference>
<gene>
    <name evidence="8" type="primary">soxX</name>
    <name evidence="7" type="ORF">AMOL_0621</name>
    <name evidence="8" type="ORF">CPU12_04700</name>
</gene>
<evidence type="ECO:0000313" key="10">
    <source>
        <dbReference type="Proteomes" id="UP000262712"/>
    </source>
</evidence>
<dbReference type="InterPro" id="IPR030999">
    <property type="entry name" value="Thiosulf_SoxX"/>
</dbReference>
<sequence>MKLAKSFLLVSITCGLFSISSFASDNMKLIKEGEKIFNTKNLGNCLACHAADGKNIDGPGSMGPKLQYLSSWPDEALYEKIYDPYTTNPISQMPAFGKNGWLSDHQIKALIAYLKTIN</sequence>
<reference evidence="7 10" key="2">
    <citation type="submission" date="2018-08" db="EMBL/GenBank/DDBJ databases">
        <title>Complete genome of the Arcobacter molluscorum type strain LMG 25693.</title>
        <authorList>
            <person name="Miller W.G."/>
            <person name="Yee E."/>
            <person name="Bono J.L."/>
        </authorList>
    </citation>
    <scope>NUCLEOTIDE SEQUENCE [LARGE SCALE GENOMIC DNA]</scope>
    <source>
        <strain evidence="7 10">CECT 7696</strain>
    </source>
</reference>
<feature type="chain" id="PRO_5044573582" evidence="5">
    <location>
        <begin position="24"/>
        <end position="118"/>
    </location>
</feature>
<evidence type="ECO:0000259" key="6">
    <source>
        <dbReference type="PROSITE" id="PS51007"/>
    </source>
</evidence>
<evidence type="ECO:0000313" key="8">
    <source>
        <dbReference type="EMBL" id="PHO18582.1"/>
    </source>
</evidence>
<evidence type="ECO:0000256" key="1">
    <source>
        <dbReference type="ARBA" id="ARBA00022617"/>
    </source>
</evidence>
<organism evidence="8 9">
    <name type="scientific">Malaciobacter molluscorum LMG 25693</name>
    <dbReference type="NCBI Taxonomy" id="870501"/>
    <lineage>
        <taxon>Bacteria</taxon>
        <taxon>Pseudomonadati</taxon>
        <taxon>Campylobacterota</taxon>
        <taxon>Epsilonproteobacteria</taxon>
        <taxon>Campylobacterales</taxon>
        <taxon>Arcobacteraceae</taxon>
        <taxon>Malaciobacter</taxon>
    </lineage>
</organism>
<evidence type="ECO:0000256" key="4">
    <source>
        <dbReference type="PROSITE-ProRule" id="PRU00433"/>
    </source>
</evidence>
<feature type="domain" description="Cytochrome c" evidence="6">
    <location>
        <begin position="28"/>
        <end position="118"/>
    </location>
</feature>
<proteinExistence type="predicted"/>